<dbReference type="Proteomes" id="UP000580250">
    <property type="component" value="Unassembled WGS sequence"/>
</dbReference>
<reference evidence="3 4" key="1">
    <citation type="submission" date="2020-08" db="EMBL/GenBank/DDBJ databases">
        <authorList>
            <person name="Koutsovoulos G."/>
            <person name="Danchin GJ E."/>
        </authorList>
    </citation>
    <scope>NUCLEOTIDE SEQUENCE [LARGE SCALE GENOMIC DNA]</scope>
</reference>
<comment type="caution">
    <text evidence="3">The sequence shown here is derived from an EMBL/GenBank/DDBJ whole genome shotgun (WGS) entry which is preliminary data.</text>
</comment>
<feature type="region of interest" description="Disordered" evidence="1">
    <location>
        <begin position="164"/>
        <end position="196"/>
    </location>
</feature>
<feature type="compositionally biased region" description="Low complexity" evidence="1">
    <location>
        <begin position="174"/>
        <end position="193"/>
    </location>
</feature>
<organism evidence="3 4">
    <name type="scientific">Meloidogyne enterolobii</name>
    <name type="common">Root-knot nematode worm</name>
    <name type="synonym">Meloidogyne mayaguensis</name>
    <dbReference type="NCBI Taxonomy" id="390850"/>
    <lineage>
        <taxon>Eukaryota</taxon>
        <taxon>Metazoa</taxon>
        <taxon>Ecdysozoa</taxon>
        <taxon>Nematoda</taxon>
        <taxon>Chromadorea</taxon>
        <taxon>Rhabditida</taxon>
        <taxon>Tylenchina</taxon>
        <taxon>Tylenchomorpha</taxon>
        <taxon>Tylenchoidea</taxon>
        <taxon>Meloidogynidae</taxon>
        <taxon>Meloidogyninae</taxon>
        <taxon>Meloidogyne</taxon>
    </lineage>
</organism>
<name>A0A6V7V4A0_MELEN</name>
<evidence type="ECO:0000313" key="4">
    <source>
        <dbReference type="Proteomes" id="UP000580250"/>
    </source>
</evidence>
<evidence type="ECO:0000313" key="3">
    <source>
        <dbReference type="EMBL" id="CAD2169798.1"/>
    </source>
</evidence>
<dbReference type="AlphaFoldDB" id="A0A6V7V4A0"/>
<dbReference type="EMBL" id="CAJEWN010000158">
    <property type="protein sequence ID" value="CAD2169798.1"/>
    <property type="molecule type" value="Genomic_DNA"/>
</dbReference>
<evidence type="ECO:0000256" key="2">
    <source>
        <dbReference type="SAM" id="SignalP"/>
    </source>
</evidence>
<keyword evidence="2" id="KW-0732">Signal</keyword>
<proteinExistence type="predicted"/>
<gene>
    <name evidence="3" type="ORF">MENT_LOCUS21156</name>
</gene>
<feature type="compositionally biased region" description="Basic and acidic residues" evidence="1">
    <location>
        <begin position="164"/>
        <end position="173"/>
    </location>
</feature>
<feature type="signal peptide" evidence="2">
    <location>
        <begin position="1"/>
        <end position="19"/>
    </location>
</feature>
<protein>
    <submittedName>
        <fullName evidence="3">Uncharacterized protein</fullName>
    </submittedName>
</protein>
<accession>A0A6V7V4A0</accession>
<sequence>MNFQLFAAFFVLLIGTNKALKCTFSSIDITEAESPEEQLTINKTAETREYECPAEDKNCINLKGFLTKLDPQTGEQKNMTFGLKSCESDLARYMQPIEQQIQQEINYTCGASSDDENRTAGPLTYSIDCCSTDECNVSNDEKNNNTMEISFPNEETITEISQKDEENNKEFKENNNNQENPQIFENGGDNNNNLTINEESTISPFLLDNSTEQQILEEQNNTSTNKTVENPNNGVTALFNKYSMLSLLTTCLFVGSLMIAY</sequence>
<evidence type="ECO:0000256" key="1">
    <source>
        <dbReference type="SAM" id="MobiDB-lite"/>
    </source>
</evidence>
<dbReference type="OrthoDB" id="5888281at2759"/>
<feature type="chain" id="PRO_5027589384" evidence="2">
    <location>
        <begin position="20"/>
        <end position="261"/>
    </location>
</feature>